<name>A0A835JX00_9ROSI</name>
<reference evidence="1 2" key="1">
    <citation type="submission" date="2020-10" db="EMBL/GenBank/DDBJ databases">
        <title>Plant Genome Project.</title>
        <authorList>
            <person name="Zhang R.-G."/>
        </authorList>
    </citation>
    <scope>NUCLEOTIDE SEQUENCE [LARGE SCALE GENOMIC DNA]</scope>
    <source>
        <strain evidence="1">FAFU-HL-1</strain>
        <tissue evidence="1">Leaf</tissue>
    </source>
</reference>
<accession>A0A835JX00</accession>
<organism evidence="1 2">
    <name type="scientific">Salix dunnii</name>
    <dbReference type="NCBI Taxonomy" id="1413687"/>
    <lineage>
        <taxon>Eukaryota</taxon>
        <taxon>Viridiplantae</taxon>
        <taxon>Streptophyta</taxon>
        <taxon>Embryophyta</taxon>
        <taxon>Tracheophyta</taxon>
        <taxon>Spermatophyta</taxon>
        <taxon>Magnoliopsida</taxon>
        <taxon>eudicotyledons</taxon>
        <taxon>Gunneridae</taxon>
        <taxon>Pentapetalae</taxon>
        <taxon>rosids</taxon>
        <taxon>fabids</taxon>
        <taxon>Malpighiales</taxon>
        <taxon>Salicaceae</taxon>
        <taxon>Saliceae</taxon>
        <taxon>Salix</taxon>
    </lineage>
</organism>
<proteinExistence type="predicted"/>
<keyword evidence="2" id="KW-1185">Reference proteome</keyword>
<evidence type="ECO:0000313" key="2">
    <source>
        <dbReference type="Proteomes" id="UP000657918"/>
    </source>
</evidence>
<comment type="caution">
    <text evidence="1">The sequence shown here is derived from an EMBL/GenBank/DDBJ whole genome shotgun (WGS) entry which is preliminary data.</text>
</comment>
<protein>
    <submittedName>
        <fullName evidence="1">Uncharacterized protein</fullName>
    </submittedName>
</protein>
<dbReference type="Proteomes" id="UP000657918">
    <property type="component" value="Chromosome 8"/>
</dbReference>
<gene>
    <name evidence="1" type="ORF">SADUNF_Sadunf08G0046700</name>
</gene>
<evidence type="ECO:0000313" key="1">
    <source>
        <dbReference type="EMBL" id="KAF9676854.1"/>
    </source>
</evidence>
<dbReference type="EMBL" id="JADGMS010000008">
    <property type="protein sequence ID" value="KAF9676854.1"/>
    <property type="molecule type" value="Genomic_DNA"/>
</dbReference>
<sequence>MPSFREIEYQKERLCEHGCLIRSDSHSRCLFDLVSLGFFHHFKGSVTGLFIGEKASIRYGYIEYIELETLRILFSVMAGSRKVTAATEILLGNNRKTLYVQRDLPINRRNRLLLGMLRGRRPAFVFSNKRAVSLRFRAQSKPRDFVSGVVTSSVDEQSSLI</sequence>
<dbReference type="AlphaFoldDB" id="A0A835JX00"/>